<dbReference type="Proteomes" id="UP000467193">
    <property type="component" value="Chromosome"/>
</dbReference>
<feature type="signal peptide" evidence="1">
    <location>
        <begin position="1"/>
        <end position="24"/>
    </location>
</feature>
<name>A0A7I7QVC8_9MYCO</name>
<evidence type="ECO:0000256" key="1">
    <source>
        <dbReference type="SAM" id="SignalP"/>
    </source>
</evidence>
<organism evidence="2 3">
    <name type="scientific">Mycolicibacterium sediminis</name>
    <dbReference type="NCBI Taxonomy" id="1286180"/>
    <lineage>
        <taxon>Bacteria</taxon>
        <taxon>Bacillati</taxon>
        <taxon>Actinomycetota</taxon>
        <taxon>Actinomycetes</taxon>
        <taxon>Mycobacteriales</taxon>
        <taxon>Mycobacteriaceae</taxon>
        <taxon>Mycolicibacterium</taxon>
    </lineage>
</organism>
<protein>
    <recommendedName>
        <fullName evidence="4">Intersectin-EH binding protein Ibp1</fullName>
    </recommendedName>
</protein>
<keyword evidence="1" id="KW-0732">Signal</keyword>
<proteinExistence type="predicted"/>
<evidence type="ECO:0008006" key="4">
    <source>
        <dbReference type="Google" id="ProtNLM"/>
    </source>
</evidence>
<dbReference type="KEGG" id="msei:MSEDJ_43470"/>
<gene>
    <name evidence="2" type="ORF">MSEDJ_43470</name>
</gene>
<keyword evidence="3" id="KW-1185">Reference proteome</keyword>
<dbReference type="AlphaFoldDB" id="A0A7I7QVC8"/>
<accession>A0A7I7QVC8</accession>
<evidence type="ECO:0000313" key="2">
    <source>
        <dbReference type="EMBL" id="BBY30251.1"/>
    </source>
</evidence>
<dbReference type="EMBL" id="AP022588">
    <property type="protein sequence ID" value="BBY30251.1"/>
    <property type="molecule type" value="Genomic_DNA"/>
</dbReference>
<sequence length="99" mass="9900">MNAVKRAILLFGCAVIAASAPLVAAAPASATCPYGTAQTRFDGVCTKSGSSGPAYLPPAASRPSADVVLNPNGFSTVNGIPCTPERIGKCYALQESQGG</sequence>
<evidence type="ECO:0000313" key="3">
    <source>
        <dbReference type="Proteomes" id="UP000467193"/>
    </source>
</evidence>
<reference evidence="2 3" key="1">
    <citation type="journal article" date="2019" name="Emerg. Microbes Infect.">
        <title>Comprehensive subspecies identification of 175 nontuberculous mycobacteria species based on 7547 genomic profiles.</title>
        <authorList>
            <person name="Matsumoto Y."/>
            <person name="Kinjo T."/>
            <person name="Motooka D."/>
            <person name="Nabeya D."/>
            <person name="Jung N."/>
            <person name="Uechi K."/>
            <person name="Horii T."/>
            <person name="Iida T."/>
            <person name="Fujita J."/>
            <person name="Nakamura S."/>
        </authorList>
    </citation>
    <scope>NUCLEOTIDE SEQUENCE [LARGE SCALE GENOMIC DNA]</scope>
    <source>
        <strain evidence="2 3">JCM 17899</strain>
    </source>
</reference>
<feature type="chain" id="PRO_5039283561" description="Intersectin-EH binding protein Ibp1" evidence="1">
    <location>
        <begin position="25"/>
        <end position="99"/>
    </location>
</feature>